<keyword evidence="4" id="KW-1185">Reference proteome</keyword>
<feature type="transmembrane region" description="Helical" evidence="2">
    <location>
        <begin position="285"/>
        <end position="308"/>
    </location>
</feature>
<feature type="transmembrane region" description="Helical" evidence="2">
    <location>
        <begin position="145"/>
        <end position="164"/>
    </location>
</feature>
<keyword evidence="2" id="KW-0472">Membrane</keyword>
<dbReference type="PANTHER" id="PTHR10582">
    <property type="entry name" value="TRANSIENT RECEPTOR POTENTIAL ION CHANNEL PROTEIN"/>
    <property type="match status" value="1"/>
</dbReference>
<proteinExistence type="predicted"/>
<dbReference type="KEGG" id="spar:SPRG_16682"/>
<dbReference type="RefSeq" id="XP_012211378.1">
    <property type="nucleotide sequence ID" value="XM_012355988.1"/>
</dbReference>
<dbReference type="InterPro" id="IPR024862">
    <property type="entry name" value="TRPV"/>
</dbReference>
<dbReference type="GO" id="GO:0098703">
    <property type="term" value="P:calcium ion import across plasma membrane"/>
    <property type="evidence" value="ECO:0007669"/>
    <property type="project" value="TreeGrafter"/>
</dbReference>
<sequence length="505" mass="55804">MADAFSHEAFRRSLQRDFDLSAAIAELKKCLAQPRQVFDVYNGLDDDVSHTPLFYILDADPRVQRKLDPTQLLQHPVLRQVIAMKWQNFGLRRYAEQLVMYTLLLLSMALTTTESYAPAFIAFEIALVLVYVACRGLRYPTRHCFAMATAFLVAVVVATLPPALEAHASPAVLATITHLVLLLSALYFSIFELNEMFAEVDPTNRELDLGCASPMLKKGLYYALFCPISVVVQFVLLLVGASDAKYFAASDFNKLQLPAFLATGVVAGCALHGMHLRSLSLSLQLVLWVLSLQYFEVHAVLGVYVHLLKRMVRQVLAVLVLYVPCHVGLTLGYTQLFQHANEPAYKSLAESSRSTYLVLVGHFDIGPFERLGSTLGYALLLTHATIVLLLLGNMLMATMVSAINHPLAQQEALVSLAECVLRSEKAAGLSRLEAMSVEDERRLLLSRVDSEAYVAIAIEEGPSLHEHVAALRSELADARAMQAASQATLEQLVALVQTWKKDKSS</sequence>
<dbReference type="OrthoDB" id="10330602at2759"/>
<accession>A0A067BUE2</accession>
<feature type="transmembrane region" description="Helical" evidence="2">
    <location>
        <begin position="116"/>
        <end position="133"/>
    </location>
</feature>
<keyword evidence="2" id="KW-0812">Transmembrane</keyword>
<dbReference type="PANTHER" id="PTHR10582:SF2">
    <property type="entry name" value="INACTIVE"/>
    <property type="match status" value="1"/>
</dbReference>
<dbReference type="EMBL" id="KK583538">
    <property type="protein sequence ID" value="KDO17911.1"/>
    <property type="molecule type" value="Genomic_DNA"/>
</dbReference>
<dbReference type="OMA" id="CASPMLK"/>
<reference evidence="3 4" key="1">
    <citation type="journal article" date="2013" name="PLoS Genet.">
        <title>Distinctive expansion of potential virulence genes in the genome of the oomycete fish pathogen Saprolegnia parasitica.</title>
        <authorList>
            <person name="Jiang R.H."/>
            <person name="de Bruijn I."/>
            <person name="Haas B.J."/>
            <person name="Belmonte R."/>
            <person name="Lobach L."/>
            <person name="Christie J."/>
            <person name="van den Ackerveken G."/>
            <person name="Bottin A."/>
            <person name="Bulone V."/>
            <person name="Diaz-Moreno S.M."/>
            <person name="Dumas B."/>
            <person name="Fan L."/>
            <person name="Gaulin E."/>
            <person name="Govers F."/>
            <person name="Grenville-Briggs L.J."/>
            <person name="Horner N.R."/>
            <person name="Levin J.Z."/>
            <person name="Mammella M."/>
            <person name="Meijer H.J."/>
            <person name="Morris P."/>
            <person name="Nusbaum C."/>
            <person name="Oome S."/>
            <person name="Phillips A.J."/>
            <person name="van Rooyen D."/>
            <person name="Rzeszutek E."/>
            <person name="Saraiva M."/>
            <person name="Secombes C.J."/>
            <person name="Seidl M.F."/>
            <person name="Snel B."/>
            <person name="Stassen J.H."/>
            <person name="Sykes S."/>
            <person name="Tripathy S."/>
            <person name="van den Berg H."/>
            <person name="Vega-Arreguin J.C."/>
            <person name="Wawra S."/>
            <person name="Young S.K."/>
            <person name="Zeng Q."/>
            <person name="Dieguez-Uribeondo J."/>
            <person name="Russ C."/>
            <person name="Tyler B.M."/>
            <person name="van West P."/>
        </authorList>
    </citation>
    <scope>NUCLEOTIDE SEQUENCE [LARGE SCALE GENOMIC DNA]</scope>
    <source>
        <strain evidence="3 4">CBS 223.65</strain>
    </source>
</reference>
<evidence type="ECO:0000313" key="3">
    <source>
        <dbReference type="EMBL" id="KDO17911.1"/>
    </source>
</evidence>
<dbReference type="AlphaFoldDB" id="A0A067BUE2"/>
<dbReference type="GeneID" id="24138281"/>
<protein>
    <recommendedName>
        <fullName evidence="5">Ion transport domain-containing protein</fullName>
    </recommendedName>
</protein>
<keyword evidence="2" id="KW-1133">Transmembrane helix</keyword>
<evidence type="ECO:0000313" key="4">
    <source>
        <dbReference type="Proteomes" id="UP000030745"/>
    </source>
</evidence>
<feature type="transmembrane region" description="Helical" evidence="2">
    <location>
        <begin position="220"/>
        <end position="241"/>
    </location>
</feature>
<evidence type="ECO:0000256" key="1">
    <source>
        <dbReference type="ARBA" id="ARBA00022737"/>
    </source>
</evidence>
<dbReference type="VEuPathDB" id="FungiDB:SPRG_16682"/>
<name>A0A067BUE2_SAPPC</name>
<evidence type="ECO:0000256" key="2">
    <source>
        <dbReference type="SAM" id="Phobius"/>
    </source>
</evidence>
<feature type="transmembrane region" description="Helical" evidence="2">
    <location>
        <begin position="375"/>
        <end position="396"/>
    </location>
</feature>
<keyword evidence="1" id="KW-0677">Repeat</keyword>
<dbReference type="Proteomes" id="UP000030745">
    <property type="component" value="Unassembled WGS sequence"/>
</dbReference>
<evidence type="ECO:0008006" key="5">
    <source>
        <dbReference type="Google" id="ProtNLM"/>
    </source>
</evidence>
<gene>
    <name evidence="3" type="ORF">SPRG_16682</name>
</gene>
<dbReference type="GO" id="GO:0005886">
    <property type="term" value="C:plasma membrane"/>
    <property type="evidence" value="ECO:0007669"/>
    <property type="project" value="TreeGrafter"/>
</dbReference>
<feature type="transmembrane region" description="Helical" evidence="2">
    <location>
        <begin position="315"/>
        <end position="336"/>
    </location>
</feature>
<feature type="transmembrane region" description="Helical" evidence="2">
    <location>
        <begin position="170"/>
        <end position="190"/>
    </location>
</feature>
<organism evidence="3 4">
    <name type="scientific">Saprolegnia parasitica (strain CBS 223.65)</name>
    <dbReference type="NCBI Taxonomy" id="695850"/>
    <lineage>
        <taxon>Eukaryota</taxon>
        <taxon>Sar</taxon>
        <taxon>Stramenopiles</taxon>
        <taxon>Oomycota</taxon>
        <taxon>Saprolegniomycetes</taxon>
        <taxon>Saprolegniales</taxon>
        <taxon>Saprolegniaceae</taxon>
        <taxon>Saprolegnia</taxon>
    </lineage>
</organism>
<dbReference type="GO" id="GO:0005216">
    <property type="term" value="F:monoatomic ion channel activity"/>
    <property type="evidence" value="ECO:0007669"/>
    <property type="project" value="InterPro"/>
</dbReference>